<sequence length="73" mass="8461">RVEAYETLSQIFKDQNWGKHKKINDEVNHVSEAGKYNIIQKAQCEKGCKKIKLDLAEKKLIADIKMFVKANQL</sequence>
<accession>A0ACA9S8J6</accession>
<name>A0ACA9S8J6_9GLOM</name>
<evidence type="ECO:0000313" key="1">
    <source>
        <dbReference type="EMBL" id="CAG8830604.1"/>
    </source>
</evidence>
<evidence type="ECO:0000313" key="2">
    <source>
        <dbReference type="Proteomes" id="UP000789920"/>
    </source>
</evidence>
<protein>
    <submittedName>
        <fullName evidence="1">20938_t:CDS:1</fullName>
    </submittedName>
</protein>
<keyword evidence="2" id="KW-1185">Reference proteome</keyword>
<dbReference type="Proteomes" id="UP000789920">
    <property type="component" value="Unassembled WGS sequence"/>
</dbReference>
<dbReference type="EMBL" id="CAJVQC010099510">
    <property type="protein sequence ID" value="CAG8830604.1"/>
    <property type="molecule type" value="Genomic_DNA"/>
</dbReference>
<gene>
    <name evidence="1" type="ORF">RPERSI_LOCUS27859</name>
</gene>
<feature type="non-terminal residue" evidence="1">
    <location>
        <position position="1"/>
    </location>
</feature>
<feature type="non-terminal residue" evidence="1">
    <location>
        <position position="73"/>
    </location>
</feature>
<reference evidence="1" key="1">
    <citation type="submission" date="2021-06" db="EMBL/GenBank/DDBJ databases">
        <authorList>
            <person name="Kallberg Y."/>
            <person name="Tangrot J."/>
            <person name="Rosling A."/>
        </authorList>
    </citation>
    <scope>NUCLEOTIDE SEQUENCE</scope>
    <source>
        <strain evidence="1">MA461A</strain>
    </source>
</reference>
<comment type="caution">
    <text evidence="1">The sequence shown here is derived from an EMBL/GenBank/DDBJ whole genome shotgun (WGS) entry which is preliminary data.</text>
</comment>
<organism evidence="1 2">
    <name type="scientific">Racocetra persica</name>
    <dbReference type="NCBI Taxonomy" id="160502"/>
    <lineage>
        <taxon>Eukaryota</taxon>
        <taxon>Fungi</taxon>
        <taxon>Fungi incertae sedis</taxon>
        <taxon>Mucoromycota</taxon>
        <taxon>Glomeromycotina</taxon>
        <taxon>Glomeromycetes</taxon>
        <taxon>Diversisporales</taxon>
        <taxon>Gigasporaceae</taxon>
        <taxon>Racocetra</taxon>
    </lineage>
</organism>
<proteinExistence type="predicted"/>